<dbReference type="SMART" id="SM01271">
    <property type="entry name" value="LSM14"/>
    <property type="match status" value="1"/>
</dbReference>
<sequence>MSDGSQFVGKQVIITCGQDIVYDGTICDVNVTNQTITLSNCLRNGVFSSDMFVIDRDNISDIQIVSTTACCSKSIQNPSTGHHNGPKAIKEEVFINTERPKALTPDNISTRHQNQFDRSEIDRRSVSPLKQNFELLSKCKGYRLRKANAEYLKQPVENLIYEQDFDFEANLALFQKLSIHSVGNIDKKSSSTKSLPSEIKRNYKNDENVLSDPTNIYQNPSVLHSFKDDNGILVKSVKIEVKRNFFEEICANNSKLMECLTAVYTMNICSCLFHYLDSKKITDAGFAVKSAESSFSRQLSSRVSNQLSRRNFLVGDQQGPDNRTIILNFGSYCTNYYSSSNITFFIETDWSSSSVEYFTNNNNHTHLAAEQNLVGLFWNIPVSNWPIVKYFKDIYLVDCNICLQDDKFSSNYKYGRQFWTYLYRV</sequence>
<feature type="domain" description="Lsm14-like N-terminal" evidence="1">
    <location>
        <begin position="1"/>
        <end position="93"/>
    </location>
</feature>
<proteinExistence type="predicted"/>
<evidence type="ECO:0000313" key="2">
    <source>
        <dbReference type="Proteomes" id="UP000887565"/>
    </source>
</evidence>
<organism evidence="2 3">
    <name type="scientific">Romanomermis culicivorax</name>
    <name type="common">Nematode worm</name>
    <dbReference type="NCBI Taxonomy" id="13658"/>
    <lineage>
        <taxon>Eukaryota</taxon>
        <taxon>Metazoa</taxon>
        <taxon>Ecdysozoa</taxon>
        <taxon>Nematoda</taxon>
        <taxon>Enoplea</taxon>
        <taxon>Dorylaimia</taxon>
        <taxon>Mermithida</taxon>
        <taxon>Mermithoidea</taxon>
        <taxon>Mermithidae</taxon>
        <taxon>Romanomermis</taxon>
    </lineage>
</organism>
<dbReference type="Pfam" id="PF12701">
    <property type="entry name" value="LSM14"/>
    <property type="match status" value="1"/>
</dbReference>
<dbReference type="PANTHER" id="PTHR13612:SF0">
    <property type="entry name" value="ENHANCER OF MRNA-DECAPPING PROTEIN 3"/>
    <property type="match status" value="1"/>
</dbReference>
<name>A0A915JZ01_ROMCU</name>
<dbReference type="GO" id="GO:0003729">
    <property type="term" value="F:mRNA binding"/>
    <property type="evidence" value="ECO:0007669"/>
    <property type="project" value="TreeGrafter"/>
</dbReference>
<dbReference type="Proteomes" id="UP000887565">
    <property type="component" value="Unplaced"/>
</dbReference>
<evidence type="ECO:0000259" key="1">
    <source>
        <dbReference type="SMART" id="SM01271"/>
    </source>
</evidence>
<keyword evidence="2" id="KW-1185">Reference proteome</keyword>
<dbReference type="InterPro" id="IPR025609">
    <property type="entry name" value="Lsm14-like_N"/>
</dbReference>
<dbReference type="AlphaFoldDB" id="A0A915JZ01"/>
<accession>A0A915JZ01</accession>
<dbReference type="WBParaSite" id="nRc.2.0.1.t31294-RA">
    <property type="protein sequence ID" value="nRc.2.0.1.t31294-RA"/>
    <property type="gene ID" value="nRc.2.0.1.g31294"/>
</dbReference>
<dbReference type="GO" id="GO:0033962">
    <property type="term" value="P:P-body assembly"/>
    <property type="evidence" value="ECO:0007669"/>
    <property type="project" value="TreeGrafter"/>
</dbReference>
<reference evidence="3" key="1">
    <citation type="submission" date="2022-11" db="UniProtKB">
        <authorList>
            <consortium name="WormBaseParasite"/>
        </authorList>
    </citation>
    <scope>IDENTIFICATION</scope>
</reference>
<protein>
    <submittedName>
        <fullName evidence="3">Lsm14-like N-terminal domain-containing protein</fullName>
    </submittedName>
</protein>
<dbReference type="Gene3D" id="2.30.30.100">
    <property type="match status" value="1"/>
</dbReference>
<dbReference type="GO" id="GO:0031087">
    <property type="term" value="P:deadenylation-independent decapping of nuclear-transcribed mRNA"/>
    <property type="evidence" value="ECO:0007669"/>
    <property type="project" value="TreeGrafter"/>
</dbReference>
<dbReference type="PANTHER" id="PTHR13612">
    <property type="entry name" value="ENHANCER OF MRNA-DECAPPING PROTEIN 3"/>
    <property type="match status" value="1"/>
</dbReference>
<evidence type="ECO:0000313" key="3">
    <source>
        <dbReference type="WBParaSite" id="nRc.2.0.1.t31294-RA"/>
    </source>
</evidence>
<dbReference type="GO" id="GO:0000932">
    <property type="term" value="C:P-body"/>
    <property type="evidence" value="ECO:0007669"/>
    <property type="project" value="TreeGrafter"/>
</dbReference>